<name>A0A0V8DGN3_LACLL</name>
<organism evidence="1 2">
    <name type="scientific">Lactococcus lactis subsp. lactis</name>
    <name type="common">Streptococcus lactis</name>
    <dbReference type="NCBI Taxonomy" id="1360"/>
    <lineage>
        <taxon>Bacteria</taxon>
        <taxon>Bacillati</taxon>
        <taxon>Bacillota</taxon>
        <taxon>Bacilli</taxon>
        <taxon>Lactobacillales</taxon>
        <taxon>Streptococcaceae</taxon>
        <taxon>Lactococcus</taxon>
    </lineage>
</organism>
<dbReference type="PATRIC" id="fig|1360.106.peg.664"/>
<reference evidence="2" key="1">
    <citation type="submission" date="2015-10" db="EMBL/GenBank/DDBJ databases">
        <title>Draft Genome Sequences of 11 Lactococcus lactis subspecies cremoris strains.</title>
        <authorList>
            <person name="Wels M."/>
            <person name="Backus L."/>
            <person name="Boekhorst J."/>
            <person name="Dijkstra A."/>
            <person name="Beerthuizen M."/>
            <person name="Kelly W."/>
            <person name="Siezen R."/>
            <person name="Bachmann H."/>
            <person name="Van Hijum S."/>
        </authorList>
    </citation>
    <scope>NUCLEOTIDE SEQUENCE [LARGE SCALE GENOMIC DNA]</scope>
    <source>
        <strain evidence="2">LMG8520</strain>
    </source>
</reference>
<accession>A0A0V8DGN3</accession>
<gene>
    <name evidence="1" type="ORF">LMG8520_0633</name>
</gene>
<proteinExistence type="predicted"/>
<comment type="caution">
    <text evidence="1">The sequence shown here is derived from an EMBL/GenBank/DDBJ whole genome shotgun (WGS) entry which is preliminary data.</text>
</comment>
<dbReference type="EMBL" id="LKLP01000033">
    <property type="protein sequence ID" value="KSU12764.1"/>
    <property type="molecule type" value="Genomic_DNA"/>
</dbReference>
<sequence>MSILVVDKRTVSVTDSSVSKMRLSNEYFSCRQKNLQQILEFCQ</sequence>
<evidence type="ECO:0000313" key="2">
    <source>
        <dbReference type="Proteomes" id="UP000054230"/>
    </source>
</evidence>
<protein>
    <submittedName>
        <fullName evidence="1">Uncharacterized protein</fullName>
    </submittedName>
</protein>
<evidence type="ECO:0000313" key="1">
    <source>
        <dbReference type="EMBL" id="KSU12764.1"/>
    </source>
</evidence>
<dbReference type="Proteomes" id="UP000054230">
    <property type="component" value="Unassembled WGS sequence"/>
</dbReference>
<dbReference type="AlphaFoldDB" id="A0A0V8DGN3"/>